<feature type="transmembrane region" description="Helical" evidence="5">
    <location>
        <begin position="81"/>
        <end position="99"/>
    </location>
</feature>
<evidence type="ECO:0000256" key="3">
    <source>
        <dbReference type="ARBA" id="ARBA00022989"/>
    </source>
</evidence>
<feature type="transmembrane region" description="Helical" evidence="5">
    <location>
        <begin position="355"/>
        <end position="375"/>
    </location>
</feature>
<feature type="transmembrane region" description="Helical" evidence="5">
    <location>
        <begin position="142"/>
        <end position="161"/>
    </location>
</feature>
<keyword evidence="4 5" id="KW-0472">Membrane</keyword>
<dbReference type="EMBL" id="JALBWM010000008">
    <property type="protein sequence ID" value="MCO1333366.1"/>
    <property type="molecule type" value="Genomic_DNA"/>
</dbReference>
<dbReference type="RefSeq" id="WP_252464597.1">
    <property type="nucleotide sequence ID" value="NZ_JALBWM010000008.1"/>
</dbReference>
<feature type="transmembrane region" description="Helical" evidence="5">
    <location>
        <begin position="387"/>
        <end position="405"/>
    </location>
</feature>
<accession>A0A9X2EPT3</accession>
<gene>
    <name evidence="7" type="ORF">MO867_03335</name>
</gene>
<comment type="caution">
    <text evidence="7">The sequence shown here is derived from an EMBL/GenBank/DDBJ whole genome shotgun (WGS) entry which is preliminary data.</text>
</comment>
<feature type="transmembrane region" description="Helical" evidence="5">
    <location>
        <begin position="111"/>
        <end position="130"/>
    </location>
</feature>
<keyword evidence="3 5" id="KW-1133">Transmembrane helix</keyword>
<dbReference type="Proteomes" id="UP001139028">
    <property type="component" value="Unassembled WGS sequence"/>
</dbReference>
<feature type="transmembrane region" description="Helical" evidence="5">
    <location>
        <begin position="51"/>
        <end position="69"/>
    </location>
</feature>
<dbReference type="AlphaFoldDB" id="A0A9X2EPT3"/>
<dbReference type="InterPro" id="IPR007016">
    <property type="entry name" value="O-antigen_ligase-rel_domated"/>
</dbReference>
<keyword evidence="7" id="KW-0436">Ligase</keyword>
<proteinExistence type="predicted"/>
<feature type="transmembrane region" description="Helical" evidence="5">
    <location>
        <begin position="251"/>
        <end position="268"/>
    </location>
</feature>
<dbReference type="GO" id="GO:0016020">
    <property type="term" value="C:membrane"/>
    <property type="evidence" value="ECO:0007669"/>
    <property type="project" value="UniProtKB-SubCell"/>
</dbReference>
<protein>
    <submittedName>
        <fullName evidence="7">O-antigen ligase family protein</fullName>
    </submittedName>
</protein>
<dbReference type="GO" id="GO:0016874">
    <property type="term" value="F:ligase activity"/>
    <property type="evidence" value="ECO:0007669"/>
    <property type="project" value="UniProtKB-KW"/>
</dbReference>
<dbReference type="Pfam" id="PF04932">
    <property type="entry name" value="Wzy_C"/>
    <property type="match status" value="1"/>
</dbReference>
<organism evidence="7 8">
    <name type="scientific">Microbulbifer okhotskensis</name>
    <dbReference type="NCBI Taxonomy" id="2926617"/>
    <lineage>
        <taxon>Bacteria</taxon>
        <taxon>Pseudomonadati</taxon>
        <taxon>Pseudomonadota</taxon>
        <taxon>Gammaproteobacteria</taxon>
        <taxon>Cellvibrionales</taxon>
        <taxon>Microbulbiferaceae</taxon>
        <taxon>Microbulbifer</taxon>
    </lineage>
</organism>
<comment type="subcellular location">
    <subcellularLocation>
        <location evidence="1">Membrane</location>
        <topology evidence="1">Multi-pass membrane protein</topology>
    </subcellularLocation>
</comment>
<evidence type="ECO:0000256" key="1">
    <source>
        <dbReference type="ARBA" id="ARBA00004141"/>
    </source>
</evidence>
<evidence type="ECO:0000313" key="8">
    <source>
        <dbReference type="Proteomes" id="UP001139028"/>
    </source>
</evidence>
<dbReference type="PANTHER" id="PTHR37422:SF13">
    <property type="entry name" value="LIPOPOLYSACCHARIDE BIOSYNTHESIS PROTEIN PA4999-RELATED"/>
    <property type="match status" value="1"/>
</dbReference>
<sequence>MSELGSTSNLTPGPAYRQQNSRWISGLLKWAYFGLFLLICGFYFFPKESGVQTGFYLTLLPATIFLLAWRRDYRFLASWQFAAFCSLPLVLALSAFWASADTADVFRSADYYWKLVLYLALFYCAIFFLLEHYGDSILHQLLLAAIVIGLLSGIASLIVYVSDGGLQRLHRIGGISLEGNIDKTGMLFGFHALFCCYGLSQKPALWRWASGAGLLTSCLYIVLSQTKIPILMAAFSILLVVFSSRSRRLKTIILIAMGALPMAYLALFDDLPFLHRGSAYSIRLHLWQKVYEEFLQSPLIGQGLVHKKFIELDIMLPHPHNYLLDIARFSGLLGVAACAWQGLAVLWSIKSKEKILSWIPGLYAAWFLFGVLAMLAYSQQPLVKPNYIWFFYWIPLAILLARNSLENQDLKPYKTFLESNPQNSNRSGTESH</sequence>
<evidence type="ECO:0000259" key="6">
    <source>
        <dbReference type="Pfam" id="PF04932"/>
    </source>
</evidence>
<evidence type="ECO:0000256" key="5">
    <source>
        <dbReference type="SAM" id="Phobius"/>
    </source>
</evidence>
<feature type="transmembrane region" description="Helical" evidence="5">
    <location>
        <begin position="228"/>
        <end position="244"/>
    </location>
</feature>
<name>A0A9X2EPT3_9GAMM</name>
<evidence type="ECO:0000256" key="2">
    <source>
        <dbReference type="ARBA" id="ARBA00022692"/>
    </source>
</evidence>
<evidence type="ECO:0000313" key="7">
    <source>
        <dbReference type="EMBL" id="MCO1333366.1"/>
    </source>
</evidence>
<dbReference type="PANTHER" id="PTHR37422">
    <property type="entry name" value="TEICHURONIC ACID BIOSYNTHESIS PROTEIN TUAE"/>
    <property type="match status" value="1"/>
</dbReference>
<reference evidence="7" key="1">
    <citation type="journal article" date="2022" name="Arch. Microbiol.">
        <title>Microbulbifer okhotskensis sp. nov., isolated from a deep bottom sediment of the Okhotsk Sea.</title>
        <authorList>
            <person name="Romanenko L."/>
            <person name="Kurilenko V."/>
            <person name="Otstavnykh N."/>
            <person name="Velansky P."/>
            <person name="Isaeva M."/>
            <person name="Mikhailov V."/>
        </authorList>
    </citation>
    <scope>NUCLEOTIDE SEQUENCE</scope>
    <source>
        <strain evidence="7">OS29</strain>
    </source>
</reference>
<keyword evidence="8" id="KW-1185">Reference proteome</keyword>
<keyword evidence="2 5" id="KW-0812">Transmembrane</keyword>
<evidence type="ECO:0000256" key="4">
    <source>
        <dbReference type="ARBA" id="ARBA00023136"/>
    </source>
</evidence>
<dbReference type="InterPro" id="IPR051533">
    <property type="entry name" value="WaaL-like"/>
</dbReference>
<feature type="transmembrane region" description="Helical" evidence="5">
    <location>
        <begin position="27"/>
        <end position="45"/>
    </location>
</feature>
<feature type="transmembrane region" description="Helical" evidence="5">
    <location>
        <begin position="326"/>
        <end position="348"/>
    </location>
</feature>
<feature type="domain" description="O-antigen ligase-related" evidence="6">
    <location>
        <begin position="213"/>
        <end position="337"/>
    </location>
</feature>